<evidence type="ECO:0000256" key="9">
    <source>
        <dbReference type="SAM" id="Phobius"/>
    </source>
</evidence>
<dbReference type="Pfam" id="PF16317">
    <property type="entry name" value="Glyco_hydro_99"/>
    <property type="match status" value="1"/>
</dbReference>
<dbReference type="PANTHER" id="PTHR13572">
    <property type="entry name" value="ENDO-ALPHA-1,2-MANNOSIDASE"/>
    <property type="match status" value="1"/>
</dbReference>
<dbReference type="GO" id="GO:0000139">
    <property type="term" value="C:Golgi membrane"/>
    <property type="evidence" value="ECO:0007669"/>
    <property type="project" value="UniProtKB-SubCell"/>
</dbReference>
<evidence type="ECO:0000256" key="4">
    <source>
        <dbReference type="ARBA" id="ARBA00022801"/>
    </source>
</evidence>
<comment type="similarity">
    <text evidence="2">Belongs to the glycosyl hydrolase 99 family.</text>
</comment>
<sequence>MKKVIFYPLRFFWVFFRRYVSISIFIIIFFTLVLLLLYKWAETDKVGCSKNNTPIPLKSVFLSTTATEINDKPQPIPTGELVSRYLSNKTEIRLRWLHKKVEKISEKMNRMQSIKLIQHDIKSNTDVNYNVHIFYYAWYENILFDGHWKHWNHEYLPNWKKEDGKMYPTGTHEPPSDIGSNFYPALGCYSSRDLLIMDTHMKQIKDAKIAVDLNTTSALANYATEAGVLVASWYPPGMSDSQGEPQETIFLTLLNAAHRYGLKVAPHIEPYRDRNPINFSAHLHYFIARHGNHPALYRMHRGDKYLPVYYVYDSYLIPAEAWKEMLNAKGNLSIRGTQYDGIFLGLLVEMQHRHDIKKAHFDGFYTYFATNGFTYGSSWKNWRSLGKYSRQNGLLFVPSVGPGYIDTQVRPWNVANTRHRRHGKYYEVAWRSALAAHARVVSITSFNEWHEGTQIEPAIPRVISTFTYLDYEPEGPNFYLNLTRWWVSEFSNKLEK</sequence>
<dbReference type="FunFam" id="3.20.20.80:FF:000019">
    <property type="entry name" value="glycoprotein endo-alpha-1,2-mannosidase"/>
    <property type="match status" value="1"/>
</dbReference>
<keyword evidence="6 9" id="KW-1133">Transmembrane helix</keyword>
<protein>
    <recommendedName>
        <fullName evidence="11">Glycoprotein endo-alpha-1,2-mannosidase</fullName>
    </recommendedName>
</protein>
<gene>
    <name evidence="10" type="ORF">TSIB3V08_LOCUS11695</name>
</gene>
<evidence type="ECO:0000256" key="6">
    <source>
        <dbReference type="ARBA" id="ARBA00022989"/>
    </source>
</evidence>
<reference evidence="10" key="1">
    <citation type="submission" date="2020-11" db="EMBL/GenBank/DDBJ databases">
        <authorList>
            <person name="Tran Van P."/>
        </authorList>
    </citation>
    <scope>NUCLEOTIDE SEQUENCE</scope>
</reference>
<keyword evidence="8 9" id="KW-0472">Membrane</keyword>
<proteinExistence type="inferred from homology"/>
<dbReference type="CDD" id="cd11574">
    <property type="entry name" value="GH99"/>
    <property type="match status" value="1"/>
</dbReference>
<keyword evidence="5" id="KW-0735">Signal-anchor</keyword>
<organism evidence="10">
    <name type="scientific">Timema shepardi</name>
    <name type="common">Walking stick</name>
    <dbReference type="NCBI Taxonomy" id="629360"/>
    <lineage>
        <taxon>Eukaryota</taxon>
        <taxon>Metazoa</taxon>
        <taxon>Ecdysozoa</taxon>
        <taxon>Arthropoda</taxon>
        <taxon>Hexapoda</taxon>
        <taxon>Insecta</taxon>
        <taxon>Pterygota</taxon>
        <taxon>Neoptera</taxon>
        <taxon>Polyneoptera</taxon>
        <taxon>Phasmatodea</taxon>
        <taxon>Timematodea</taxon>
        <taxon>Timematoidea</taxon>
        <taxon>Timematidae</taxon>
        <taxon>Timema</taxon>
    </lineage>
</organism>
<dbReference type="GO" id="GO:0004559">
    <property type="term" value="F:alpha-mannosidase activity"/>
    <property type="evidence" value="ECO:0007669"/>
    <property type="project" value="TreeGrafter"/>
</dbReference>
<keyword evidence="7" id="KW-0333">Golgi apparatus</keyword>
<feature type="transmembrane region" description="Helical" evidence="9">
    <location>
        <begin position="20"/>
        <end position="41"/>
    </location>
</feature>
<evidence type="ECO:0000313" key="10">
    <source>
        <dbReference type="EMBL" id="CAD7267690.1"/>
    </source>
</evidence>
<dbReference type="AlphaFoldDB" id="A0A7R9B7J3"/>
<keyword evidence="4" id="KW-0378">Hydrolase</keyword>
<accession>A0A7R9B7J3</accession>
<dbReference type="EMBL" id="OC010027">
    <property type="protein sequence ID" value="CAD7267690.1"/>
    <property type="molecule type" value="Genomic_DNA"/>
</dbReference>
<dbReference type="Gene3D" id="3.20.20.80">
    <property type="entry name" value="Glycosidases"/>
    <property type="match status" value="1"/>
</dbReference>
<name>A0A7R9B7J3_TIMSH</name>
<evidence type="ECO:0000256" key="1">
    <source>
        <dbReference type="ARBA" id="ARBA00004323"/>
    </source>
</evidence>
<evidence type="ECO:0000256" key="7">
    <source>
        <dbReference type="ARBA" id="ARBA00023034"/>
    </source>
</evidence>
<keyword evidence="3 9" id="KW-0812">Transmembrane</keyword>
<evidence type="ECO:0000256" key="5">
    <source>
        <dbReference type="ARBA" id="ARBA00022968"/>
    </source>
</evidence>
<comment type="subcellular location">
    <subcellularLocation>
        <location evidence="1">Golgi apparatus membrane</location>
        <topology evidence="1">Single-pass type II membrane protein</topology>
    </subcellularLocation>
</comment>
<evidence type="ECO:0000256" key="8">
    <source>
        <dbReference type="ARBA" id="ARBA00023136"/>
    </source>
</evidence>
<evidence type="ECO:0000256" key="3">
    <source>
        <dbReference type="ARBA" id="ARBA00022692"/>
    </source>
</evidence>
<dbReference type="InterPro" id="IPR026071">
    <property type="entry name" value="Glyco_Hydrolase_99"/>
</dbReference>
<evidence type="ECO:0008006" key="11">
    <source>
        <dbReference type="Google" id="ProtNLM"/>
    </source>
</evidence>
<dbReference type="PANTHER" id="PTHR13572:SF4">
    <property type="entry name" value="RE57134P"/>
    <property type="match status" value="1"/>
</dbReference>
<evidence type="ECO:0000256" key="2">
    <source>
        <dbReference type="ARBA" id="ARBA00009559"/>
    </source>
</evidence>